<dbReference type="AlphaFoldDB" id="A0A2N9LAF6"/>
<sequence length="194" mass="20828">MLEVEGQQRFSREEDLPVAGERAACRARAAASKRADGRTPAAAGKPANNRSQTRSAACEERRTLAFALFHAVNAVAGYRIAAPVSVNPFQTNLKQRAALEVAEGFGVDYSTVGAGTPGNHRLAVDHDIVGNGRGEGIAGLADPGAKILVKANMDARSGRQINHCWRRRRLRSGRTGRRGARSRPCCGRRLWSGT</sequence>
<reference evidence="3" key="1">
    <citation type="submission" date="2018-02" db="EMBL/GenBank/DDBJ databases">
        <authorList>
            <person name="Hausmann B."/>
        </authorList>
    </citation>
    <scope>NUCLEOTIDE SEQUENCE [LARGE SCALE GENOMIC DNA]</scope>
    <source>
        <strain evidence="3">Peat soil MAG SbA5</strain>
    </source>
</reference>
<organism evidence="2 3">
    <name type="scientific">Candidatus Sulfuritelmatomonas gaucii</name>
    <dbReference type="NCBI Taxonomy" id="2043161"/>
    <lineage>
        <taxon>Bacteria</taxon>
        <taxon>Pseudomonadati</taxon>
        <taxon>Acidobacteriota</taxon>
        <taxon>Terriglobia</taxon>
        <taxon>Terriglobales</taxon>
        <taxon>Acidobacteriaceae</taxon>
        <taxon>Candidatus Sulfuritelmatomonas</taxon>
    </lineage>
</organism>
<feature type="region of interest" description="Disordered" evidence="1">
    <location>
        <begin position="27"/>
        <end position="56"/>
    </location>
</feature>
<dbReference type="EMBL" id="OKRB01000085">
    <property type="protein sequence ID" value="SPE20248.1"/>
    <property type="molecule type" value="Genomic_DNA"/>
</dbReference>
<evidence type="ECO:0000256" key="1">
    <source>
        <dbReference type="SAM" id="MobiDB-lite"/>
    </source>
</evidence>
<dbReference type="Proteomes" id="UP000239735">
    <property type="component" value="Unassembled WGS sequence"/>
</dbReference>
<proteinExistence type="predicted"/>
<name>A0A2N9LAF6_9BACT</name>
<gene>
    <name evidence="2" type="ORF">SBA5_290102</name>
</gene>
<protein>
    <submittedName>
        <fullName evidence="2">Uncharacterized protein</fullName>
    </submittedName>
</protein>
<evidence type="ECO:0000313" key="2">
    <source>
        <dbReference type="EMBL" id="SPE20248.1"/>
    </source>
</evidence>
<accession>A0A2N9LAF6</accession>
<evidence type="ECO:0000313" key="3">
    <source>
        <dbReference type="Proteomes" id="UP000239735"/>
    </source>
</evidence>